<reference evidence="2" key="1">
    <citation type="submission" date="2014-12" db="EMBL/GenBank/DDBJ databases">
        <title>Insight into the proteome of Arion vulgaris.</title>
        <authorList>
            <person name="Aradska J."/>
            <person name="Bulat T."/>
            <person name="Smidak R."/>
            <person name="Sarate P."/>
            <person name="Gangsoo J."/>
            <person name="Sialana F."/>
            <person name="Bilban M."/>
            <person name="Lubec G."/>
        </authorList>
    </citation>
    <scope>NUCLEOTIDE SEQUENCE</scope>
    <source>
        <tissue evidence="2">Skin</tissue>
    </source>
</reference>
<accession>A0A0B6Z148</accession>
<dbReference type="EMBL" id="HACG01015271">
    <property type="protein sequence ID" value="CEK62136.1"/>
    <property type="molecule type" value="Transcribed_RNA"/>
</dbReference>
<proteinExistence type="predicted"/>
<sequence>TILCFPSGPRHHTGCGLINQPDLTVDKKFDYQCCVADMTVSWQKNIICILR</sequence>
<organism evidence="2">
    <name type="scientific">Arion vulgaris</name>
    <dbReference type="NCBI Taxonomy" id="1028688"/>
    <lineage>
        <taxon>Eukaryota</taxon>
        <taxon>Metazoa</taxon>
        <taxon>Spiralia</taxon>
        <taxon>Lophotrochozoa</taxon>
        <taxon>Mollusca</taxon>
        <taxon>Gastropoda</taxon>
        <taxon>Heterobranchia</taxon>
        <taxon>Euthyneura</taxon>
        <taxon>Panpulmonata</taxon>
        <taxon>Eupulmonata</taxon>
        <taxon>Stylommatophora</taxon>
        <taxon>Helicina</taxon>
        <taxon>Arionoidea</taxon>
        <taxon>Arionidae</taxon>
        <taxon>Arion</taxon>
    </lineage>
</organism>
<protein>
    <submittedName>
        <fullName evidence="2">Uncharacterized protein</fullName>
    </submittedName>
</protein>
<name>A0A0B6Z148_9EUPU</name>
<evidence type="ECO:0000313" key="1">
    <source>
        <dbReference type="EMBL" id="CEK62136.1"/>
    </source>
</evidence>
<feature type="non-terminal residue" evidence="2">
    <location>
        <position position="1"/>
    </location>
</feature>
<gene>
    <name evidence="2" type="primary">ORF44325</name>
    <name evidence="1" type="synonym">ORF44324</name>
</gene>
<evidence type="ECO:0000313" key="2">
    <source>
        <dbReference type="EMBL" id="CEK62137.1"/>
    </source>
</evidence>
<dbReference type="EMBL" id="HACG01015272">
    <property type="protein sequence ID" value="CEK62137.1"/>
    <property type="molecule type" value="Transcribed_RNA"/>
</dbReference>
<dbReference type="AlphaFoldDB" id="A0A0B6Z148"/>